<dbReference type="PROSITE" id="PS50850">
    <property type="entry name" value="MFS"/>
    <property type="match status" value="1"/>
</dbReference>
<dbReference type="AlphaFoldDB" id="X1Q0V6"/>
<accession>X1Q0V6</accession>
<dbReference type="InterPro" id="IPR020846">
    <property type="entry name" value="MFS_dom"/>
</dbReference>
<sequence>TLVSEIVPRDKWVTGQNLFTIWLWSIGGIIGSLIGGFTSDAWGLPVMFAIASVFALVSGIFFRGVREK</sequence>
<dbReference type="SUPFAM" id="SSF103473">
    <property type="entry name" value="MFS general substrate transporter"/>
    <property type="match status" value="1"/>
</dbReference>
<dbReference type="Gene3D" id="1.20.1250.20">
    <property type="entry name" value="MFS general substrate transporter like domains"/>
    <property type="match status" value="1"/>
</dbReference>
<dbReference type="EMBL" id="BARV01030755">
    <property type="protein sequence ID" value="GAI44720.1"/>
    <property type="molecule type" value="Genomic_DNA"/>
</dbReference>
<evidence type="ECO:0000259" key="2">
    <source>
        <dbReference type="PROSITE" id="PS50850"/>
    </source>
</evidence>
<comment type="caution">
    <text evidence="3">The sequence shown here is derived from an EMBL/GenBank/DDBJ whole genome shotgun (WGS) entry which is preliminary data.</text>
</comment>
<dbReference type="GO" id="GO:0022857">
    <property type="term" value="F:transmembrane transporter activity"/>
    <property type="evidence" value="ECO:0007669"/>
    <property type="project" value="InterPro"/>
</dbReference>
<reference evidence="3" key="1">
    <citation type="journal article" date="2014" name="Front. Microbiol.">
        <title>High frequency of phylogenetically diverse reductive dehalogenase-homologous genes in deep subseafloor sedimentary metagenomes.</title>
        <authorList>
            <person name="Kawai M."/>
            <person name="Futagami T."/>
            <person name="Toyoda A."/>
            <person name="Takaki Y."/>
            <person name="Nishi S."/>
            <person name="Hori S."/>
            <person name="Arai W."/>
            <person name="Tsubouchi T."/>
            <person name="Morono Y."/>
            <person name="Uchiyama I."/>
            <person name="Ito T."/>
            <person name="Fujiyama A."/>
            <person name="Inagaki F."/>
            <person name="Takami H."/>
        </authorList>
    </citation>
    <scope>NUCLEOTIDE SEQUENCE</scope>
    <source>
        <strain evidence="3">Expedition CK06-06</strain>
    </source>
</reference>
<feature type="transmembrane region" description="Helical" evidence="1">
    <location>
        <begin position="18"/>
        <end position="36"/>
    </location>
</feature>
<protein>
    <recommendedName>
        <fullName evidence="2">Major facilitator superfamily (MFS) profile domain-containing protein</fullName>
    </recommendedName>
</protein>
<gene>
    <name evidence="3" type="ORF">S06H3_48796</name>
</gene>
<feature type="non-terminal residue" evidence="3">
    <location>
        <position position="1"/>
    </location>
</feature>
<evidence type="ECO:0000256" key="1">
    <source>
        <dbReference type="SAM" id="Phobius"/>
    </source>
</evidence>
<feature type="transmembrane region" description="Helical" evidence="1">
    <location>
        <begin position="42"/>
        <end position="62"/>
    </location>
</feature>
<keyword evidence="1" id="KW-1133">Transmembrane helix</keyword>
<keyword evidence="1" id="KW-0812">Transmembrane</keyword>
<dbReference type="InterPro" id="IPR036259">
    <property type="entry name" value="MFS_trans_sf"/>
</dbReference>
<name>X1Q0V6_9ZZZZ</name>
<keyword evidence="1" id="KW-0472">Membrane</keyword>
<evidence type="ECO:0000313" key="3">
    <source>
        <dbReference type="EMBL" id="GAI44720.1"/>
    </source>
</evidence>
<organism evidence="3">
    <name type="scientific">marine sediment metagenome</name>
    <dbReference type="NCBI Taxonomy" id="412755"/>
    <lineage>
        <taxon>unclassified sequences</taxon>
        <taxon>metagenomes</taxon>
        <taxon>ecological metagenomes</taxon>
    </lineage>
</organism>
<feature type="domain" description="Major facilitator superfamily (MFS) profile" evidence="2">
    <location>
        <begin position="1"/>
        <end position="68"/>
    </location>
</feature>
<proteinExistence type="predicted"/>